<dbReference type="PANTHER" id="PTHR22941">
    <property type="entry name" value="SERPENTINE RECEPTOR"/>
    <property type="match status" value="1"/>
</dbReference>
<keyword evidence="1" id="KW-1133">Transmembrane helix</keyword>
<accession>A0A8R1DYW7</accession>
<evidence type="ECO:0000256" key="1">
    <source>
        <dbReference type="SAM" id="Phobius"/>
    </source>
</evidence>
<feature type="transmembrane region" description="Helical" evidence="1">
    <location>
        <begin position="52"/>
        <end position="71"/>
    </location>
</feature>
<sequence length="282" mass="32305">MTCLEVPIHLFGAYCILYKTPYSMNSVKLSMLNLHFWSSVLDLTVSSLTTPFILLPVIAGYPMGLLTYIGVPTAFQTYYVVILCASNYRVLVVLHFAMIEDRTVNSTFQTLPQLPSSVYSAPVFVLTSNVVYLVSTIVFMLFFILTEIVVIIILLHKRISMTTMSMFLSQNTISIQKKVLRNIYIQLFTPMSVLFFPLFYMLFLTVVEVYNQAMNNFCILFLAGHGLVSTIIMLWVHQPYRNAFFDVFRSSCSKDSQIINCTAKKNGDSNRTYFNNSRNRTY</sequence>
<reference evidence="2" key="2">
    <citation type="submission" date="2022-06" db="UniProtKB">
        <authorList>
            <consortium name="EnsemblMetazoa"/>
        </authorList>
    </citation>
    <scope>IDENTIFICATION</scope>
    <source>
        <strain evidence="2">DF5081</strain>
    </source>
</reference>
<keyword evidence="1" id="KW-0472">Membrane</keyword>
<dbReference type="AlphaFoldDB" id="A0A8R1DYW7"/>
<dbReference type="InterPro" id="IPR019422">
    <property type="entry name" value="7TM_GPCR_serpentine_rcpt_Srh"/>
</dbReference>
<evidence type="ECO:0000313" key="2">
    <source>
        <dbReference type="EnsemblMetazoa" id="CJA16243.1"/>
    </source>
</evidence>
<name>A0A8R1DYW7_CAEJA</name>
<keyword evidence="1" id="KW-0812">Transmembrane</keyword>
<dbReference type="InterPro" id="IPR053220">
    <property type="entry name" value="Nematode_rcpt-like_serp_H"/>
</dbReference>
<evidence type="ECO:0000313" key="3">
    <source>
        <dbReference type="Proteomes" id="UP000005237"/>
    </source>
</evidence>
<feature type="transmembrane region" description="Helical" evidence="1">
    <location>
        <begin position="130"/>
        <end position="155"/>
    </location>
</feature>
<feature type="transmembrane region" description="Helical" evidence="1">
    <location>
        <begin position="78"/>
        <end position="99"/>
    </location>
</feature>
<feature type="transmembrane region" description="Helical" evidence="1">
    <location>
        <begin position="213"/>
        <end position="236"/>
    </location>
</feature>
<dbReference type="Pfam" id="PF10318">
    <property type="entry name" value="7TM_GPCR_Srh"/>
    <property type="match status" value="2"/>
</dbReference>
<evidence type="ECO:0008006" key="4">
    <source>
        <dbReference type="Google" id="ProtNLM"/>
    </source>
</evidence>
<proteinExistence type="predicted"/>
<organism evidence="2 3">
    <name type="scientific">Caenorhabditis japonica</name>
    <dbReference type="NCBI Taxonomy" id="281687"/>
    <lineage>
        <taxon>Eukaryota</taxon>
        <taxon>Metazoa</taxon>
        <taxon>Ecdysozoa</taxon>
        <taxon>Nematoda</taxon>
        <taxon>Chromadorea</taxon>
        <taxon>Rhabditida</taxon>
        <taxon>Rhabditina</taxon>
        <taxon>Rhabditomorpha</taxon>
        <taxon>Rhabditoidea</taxon>
        <taxon>Rhabditidae</taxon>
        <taxon>Peloderinae</taxon>
        <taxon>Caenorhabditis</taxon>
    </lineage>
</organism>
<dbReference type="Proteomes" id="UP000005237">
    <property type="component" value="Unassembled WGS sequence"/>
</dbReference>
<dbReference type="EnsemblMetazoa" id="CJA16243.1">
    <property type="protein sequence ID" value="CJA16243.1"/>
    <property type="gene ID" value="WBGene00135447"/>
</dbReference>
<keyword evidence="3" id="KW-1185">Reference proteome</keyword>
<dbReference type="PANTHER" id="PTHR22941:SF303">
    <property type="entry name" value="SERPENTINE RECEPTOR, CLASS H"/>
    <property type="match status" value="1"/>
</dbReference>
<feature type="transmembrane region" description="Helical" evidence="1">
    <location>
        <begin position="183"/>
        <end position="207"/>
    </location>
</feature>
<protein>
    <recommendedName>
        <fullName evidence="4">Serpentine Receptor, class H</fullName>
    </recommendedName>
</protein>
<reference evidence="3" key="1">
    <citation type="submission" date="2010-08" db="EMBL/GenBank/DDBJ databases">
        <authorList>
            <consortium name="Caenorhabditis japonica Sequencing Consortium"/>
            <person name="Wilson R.K."/>
        </authorList>
    </citation>
    <scope>NUCLEOTIDE SEQUENCE [LARGE SCALE GENOMIC DNA]</scope>
    <source>
        <strain evidence="3">DF5081</strain>
    </source>
</reference>